<evidence type="ECO:0000259" key="6">
    <source>
        <dbReference type="Pfam" id="PF12894"/>
    </source>
</evidence>
<evidence type="ECO:0000313" key="7">
    <source>
        <dbReference type="EMBL" id="PAV62259.1"/>
    </source>
</evidence>
<dbReference type="InterPro" id="IPR019775">
    <property type="entry name" value="WD40_repeat_CS"/>
</dbReference>
<feature type="domain" description="Anaphase-promoting complex subunit 4-like WD40" evidence="6">
    <location>
        <begin position="343"/>
        <end position="405"/>
    </location>
</feature>
<keyword evidence="2 4" id="KW-0853">WD repeat</keyword>
<accession>A0A2A2JL51</accession>
<protein>
    <submittedName>
        <fullName evidence="7">Uncharacterized protein</fullName>
    </submittedName>
</protein>
<keyword evidence="3" id="KW-0677">Repeat</keyword>
<dbReference type="InterPro" id="IPR027145">
    <property type="entry name" value="PWP2"/>
</dbReference>
<organism evidence="7 8">
    <name type="scientific">Diploscapter pachys</name>
    <dbReference type="NCBI Taxonomy" id="2018661"/>
    <lineage>
        <taxon>Eukaryota</taxon>
        <taxon>Metazoa</taxon>
        <taxon>Ecdysozoa</taxon>
        <taxon>Nematoda</taxon>
        <taxon>Chromadorea</taxon>
        <taxon>Rhabditida</taxon>
        <taxon>Rhabditina</taxon>
        <taxon>Rhabditomorpha</taxon>
        <taxon>Rhabditoidea</taxon>
        <taxon>Rhabditidae</taxon>
        <taxon>Diploscapter</taxon>
    </lineage>
</organism>
<dbReference type="EMBL" id="LIAE01010381">
    <property type="protein sequence ID" value="PAV62259.1"/>
    <property type="molecule type" value="Genomic_DNA"/>
</dbReference>
<dbReference type="GO" id="GO:0000028">
    <property type="term" value="P:ribosomal small subunit assembly"/>
    <property type="evidence" value="ECO:0007669"/>
    <property type="project" value="TreeGrafter"/>
</dbReference>
<dbReference type="InterPro" id="IPR001680">
    <property type="entry name" value="WD40_rpt"/>
</dbReference>
<reference evidence="7 8" key="1">
    <citation type="journal article" date="2017" name="Curr. Biol.">
        <title>Genome architecture and evolution of a unichromosomal asexual nematode.</title>
        <authorList>
            <person name="Fradin H."/>
            <person name="Zegar C."/>
            <person name="Gutwein M."/>
            <person name="Lucas J."/>
            <person name="Kovtun M."/>
            <person name="Corcoran D."/>
            <person name="Baugh L.R."/>
            <person name="Kiontke K."/>
            <person name="Gunsalus K."/>
            <person name="Fitch D.H."/>
            <person name="Piano F."/>
        </authorList>
    </citation>
    <scope>NUCLEOTIDE SEQUENCE [LARGE SCALE GENOMIC DNA]</scope>
    <source>
        <strain evidence="7">PF1309</strain>
    </source>
</reference>
<dbReference type="CDD" id="cd00200">
    <property type="entry name" value="WD40"/>
    <property type="match status" value="1"/>
</dbReference>
<dbReference type="Gene3D" id="2.130.10.10">
    <property type="entry name" value="YVTN repeat-like/Quinoprotein amine dehydrogenase"/>
    <property type="match status" value="3"/>
</dbReference>
<feature type="domain" description="Small-subunit processome Utp12" evidence="5">
    <location>
        <begin position="749"/>
        <end position="854"/>
    </location>
</feature>
<name>A0A2A2JL51_9BILA</name>
<keyword evidence="8" id="KW-1185">Reference proteome</keyword>
<dbReference type="GO" id="GO:0034388">
    <property type="term" value="C:Pwp2p-containing subcomplex of 90S preribosome"/>
    <property type="evidence" value="ECO:0007669"/>
    <property type="project" value="TreeGrafter"/>
</dbReference>
<evidence type="ECO:0000256" key="3">
    <source>
        <dbReference type="ARBA" id="ARBA00022737"/>
    </source>
</evidence>
<dbReference type="PANTHER" id="PTHR19858">
    <property type="entry name" value="WD40 REPEAT PROTEIN"/>
    <property type="match status" value="1"/>
</dbReference>
<evidence type="ECO:0000259" key="5">
    <source>
        <dbReference type="Pfam" id="PF04003"/>
    </source>
</evidence>
<gene>
    <name evidence="7" type="ORF">WR25_09363</name>
</gene>
<dbReference type="OrthoDB" id="3142434at2759"/>
<dbReference type="Pfam" id="PF00400">
    <property type="entry name" value="WD40"/>
    <property type="match status" value="3"/>
</dbReference>
<dbReference type="InterPro" id="IPR015943">
    <property type="entry name" value="WD40/YVTN_repeat-like_dom_sf"/>
</dbReference>
<dbReference type="PROSITE" id="PS50082">
    <property type="entry name" value="WD_REPEATS_2"/>
    <property type="match status" value="3"/>
</dbReference>
<dbReference type="Pfam" id="PF12894">
    <property type="entry name" value="ANAPC4_WD40"/>
    <property type="match status" value="1"/>
</dbReference>
<feature type="repeat" description="WD" evidence="4">
    <location>
        <begin position="477"/>
        <end position="516"/>
    </location>
</feature>
<comment type="similarity">
    <text evidence="1">Belongs to the WD repeat PWP2 family.</text>
</comment>
<dbReference type="SMART" id="SM00320">
    <property type="entry name" value="WD40"/>
    <property type="match status" value="11"/>
</dbReference>
<dbReference type="InterPro" id="IPR036322">
    <property type="entry name" value="WD40_repeat_dom_sf"/>
</dbReference>
<comment type="caution">
    <text evidence="7">The sequence shown here is derived from an EMBL/GenBank/DDBJ whole genome shotgun (WGS) entry which is preliminary data.</text>
</comment>
<evidence type="ECO:0000256" key="1">
    <source>
        <dbReference type="ARBA" id="ARBA00010226"/>
    </source>
</evidence>
<evidence type="ECO:0000313" key="8">
    <source>
        <dbReference type="Proteomes" id="UP000218231"/>
    </source>
</evidence>
<dbReference type="PANTHER" id="PTHR19858:SF0">
    <property type="entry name" value="PERIODIC TRYPTOPHAN PROTEIN 2 HOMOLOG"/>
    <property type="match status" value="1"/>
</dbReference>
<dbReference type="Proteomes" id="UP000218231">
    <property type="component" value="Unassembled WGS sequence"/>
</dbReference>
<dbReference type="GO" id="GO:0000462">
    <property type="term" value="P:maturation of SSU-rRNA from tricistronic rRNA transcript (SSU-rRNA, 5.8S rRNA, LSU-rRNA)"/>
    <property type="evidence" value="ECO:0007669"/>
    <property type="project" value="TreeGrafter"/>
</dbReference>
<dbReference type="InterPro" id="IPR024977">
    <property type="entry name" value="Apc4-like_WD40_dom"/>
</dbReference>
<dbReference type="PROSITE" id="PS50294">
    <property type="entry name" value="WD_REPEATS_REGION"/>
    <property type="match status" value="3"/>
</dbReference>
<dbReference type="Pfam" id="PF04003">
    <property type="entry name" value="Utp12"/>
    <property type="match status" value="1"/>
</dbReference>
<dbReference type="AlphaFoldDB" id="A0A2A2JL51"/>
<sequence length="872" mass="98310">MDVKFNFSNLIGSVYRNGQIAFSPDGYSVYSPVGNKISIFDLKNNVSRTLSFESLFNIVTISVSSRGTHFVVANEAGDVLYVNLHSENLLHKFRANRTIRALQFSPDDQMLAICRDFDLQIHKLNQMKCSVYRPLQLYMTYNLSTETLNCLDWSFDGCLIVAGGDDKVVRVVGSKRYRNVHILQFGLHKGPIVNCQFFKESYDLISVCRRGVAYVWKSSVLPGDLVEGHWTNQEQTATEDGEQITRLFYNKTKRFSLLESSGSGKQVDVTAAKFHPENNLLVTAFSNGSFVLHEIPTFALIHNLRVSDYAVSTVAINRTGDWLGIGCGQGSSAQLIVWEWQSETYALKQQSHSQRISTISYSPDGSLLATGAEDGKVKIWNNRTSFCIVTFDEHTSAVSCVKWTQSGKAILSASLDGTVRAHDMKRYRNFRTLVCPEPTQLGSLVVDKSGDLVVAAGKEVYNVFVWSLENGRLLDVLSGHELNISSIDLFGNTLITASWDRTIRVWNVVDSTSEITELHHEALFVRFSPSGDVVAVLTSDSVITLYHTKEMALIGTIETAADLDPSRSENEQIKRDTSGKSKSFTSLDFSPNGHMLLVGGESNFFCLYSVSDRQIITKFKITENRSLDGVVMDVNKRNFTEFGNMLLFDTSDEEYDGSNKKAIKLPGSKHTDLGERRGKIAVAVQDVAFCPTGRRFAICSTEGVAVYSLDRISIFDPFQLETTTDPKFVKKSLMNREYSQALMGSLQLNNSDLIQSVIERTDAQEIILVVRSLPIQYAERLLRWMANDRTMWNTQYPHLYMFWLKALLEENGMRMKSHVDVATLTGLQQIVSYREQQINKLADQNKFSLKYLLNSRRIRSEMKKEDDEPMEE</sequence>
<evidence type="ECO:0000256" key="2">
    <source>
        <dbReference type="ARBA" id="ARBA00022574"/>
    </source>
</evidence>
<dbReference type="PROSITE" id="PS00678">
    <property type="entry name" value="WD_REPEATS_1"/>
    <property type="match status" value="1"/>
</dbReference>
<proteinExistence type="inferred from homology"/>
<evidence type="ECO:0000256" key="4">
    <source>
        <dbReference type="PROSITE-ProRule" id="PRU00221"/>
    </source>
</evidence>
<dbReference type="STRING" id="2018661.A0A2A2JL51"/>
<dbReference type="InterPro" id="IPR007148">
    <property type="entry name" value="SSU_processome_Utp12"/>
</dbReference>
<dbReference type="GO" id="GO:0032040">
    <property type="term" value="C:small-subunit processome"/>
    <property type="evidence" value="ECO:0007669"/>
    <property type="project" value="TreeGrafter"/>
</dbReference>
<feature type="repeat" description="WD" evidence="4">
    <location>
        <begin position="349"/>
        <end position="390"/>
    </location>
</feature>
<dbReference type="SUPFAM" id="SSF50978">
    <property type="entry name" value="WD40 repeat-like"/>
    <property type="match status" value="3"/>
</dbReference>
<feature type="repeat" description="WD" evidence="4">
    <location>
        <begin position="391"/>
        <end position="432"/>
    </location>
</feature>